<comment type="similarity">
    <text evidence="2">Belongs to the IQD family.</text>
</comment>
<comment type="subunit">
    <text evidence="3">Binds to multiple calmodulin (CaM) in the presence of Ca(2+) and CaM-like proteins.</text>
</comment>
<dbReference type="PANTHER" id="PTHR32295:SF275">
    <property type="entry name" value="IQ CALMODULIN-BINDING MOTIF PROTEIN"/>
    <property type="match status" value="1"/>
</dbReference>
<dbReference type="Pfam" id="PF13178">
    <property type="entry name" value="DUF4005"/>
    <property type="match status" value="1"/>
</dbReference>
<evidence type="ECO:0000313" key="8">
    <source>
        <dbReference type="Proteomes" id="UP001497480"/>
    </source>
</evidence>
<dbReference type="InterPro" id="IPR025064">
    <property type="entry name" value="DUF4005"/>
</dbReference>
<reference evidence="7 8" key="1">
    <citation type="submission" date="2024-03" db="EMBL/GenBank/DDBJ databases">
        <authorList>
            <person name="Martinez-Hernandez J."/>
        </authorList>
    </citation>
    <scope>NUCLEOTIDE SEQUENCE [LARGE SCALE GENOMIC DNA]</scope>
</reference>
<evidence type="ECO:0000256" key="3">
    <source>
        <dbReference type="ARBA" id="ARBA00024378"/>
    </source>
</evidence>
<dbReference type="InterPro" id="IPR027417">
    <property type="entry name" value="P-loop_NTPase"/>
</dbReference>
<feature type="region of interest" description="Disordered" evidence="5">
    <location>
        <begin position="661"/>
        <end position="703"/>
    </location>
</feature>
<evidence type="ECO:0000256" key="1">
    <source>
        <dbReference type="ARBA" id="ARBA00022860"/>
    </source>
</evidence>
<feature type="compositionally biased region" description="Basic and acidic residues" evidence="5">
    <location>
        <begin position="679"/>
        <end position="703"/>
    </location>
</feature>
<feature type="region of interest" description="Disordered" evidence="5">
    <location>
        <begin position="1"/>
        <end position="99"/>
    </location>
</feature>
<sequence>MGKGKSPGKWFKNLLSGKKSSSKSKSSKKDDILKPLDNKDEPRSSDLTVTDQIADSLVRSPISGANASKGVLSEKEVITSSSHDKEIISAGDEEVHAQPVANFGSRADLEKLKLTDAATAVQAASKGYQKPSDNKDELRSSDLTVSDQIADSLVIPSPISGANASKGVLSEKEVITSSSHDKDIISAGDEEVHAQAVADFGSREDLEKFKRTDAATTVQAASKGYQKPSDNKDELRSSDLTVSDQIADSLVIPSPISGANATKGVLSVKEVITSSSHDNDIISAGDEEAHEQSVVTFGSHEEDLDKLRLTDAATTVQAAFRGYQARVTFQTHKGIIQLQALIRGHLVRRQAVSAYYCVKGIVKFQALARGYNVRRSDIGLAVLKNCKDTKCSYSIGVIRTTQSEKLCDSVFVRKLLASSSLAVPLSLRFDHGDPNLAKEWLSRWTRSHFWAPLPELNKKLDYLPNDKSGSRRTVEKGQVKRNTQKSPSVKAGDGSGSGSSKYKQHPKKDSNRLFLSAQLHPQKETEKSSYVKTRVESVSDRYEVVNEKRKHITRKNPDHTVTDVSKLGSSASSEKMKGLAVSKAKDLVVSKTKGLAVSKSKDLAVSKPKESDPERSLGQQVEDKHDNQPQDDPFDLLKTSVMNVTDEGTIKVSDHTLTEVSKLDQSASSEKMTDLAVSKSKETDPEKSPGQHVGDKHDNEPHDNSMVFLQISLTNNDIDEAIQGVNEDLSGGGYNYASDDYQRRVSLPANFNDQDNESQNTPRLPSYMAPTESAKARIRAQGSPRLASLLDTNSVTRRHSLSSSLNANSDSFSLRSERLVISGRGGIRTDKSLSSLRDVNMTEKLIQPRWRR</sequence>
<feature type="compositionally biased region" description="Basic and acidic residues" evidence="5">
    <location>
        <begin position="27"/>
        <end position="44"/>
    </location>
</feature>
<feature type="compositionally biased region" description="Basic and acidic residues" evidence="5">
    <location>
        <begin position="72"/>
        <end position="87"/>
    </location>
</feature>
<evidence type="ECO:0000256" key="2">
    <source>
        <dbReference type="ARBA" id="ARBA00024341"/>
    </source>
</evidence>
<feature type="compositionally biased region" description="Basic and acidic residues" evidence="5">
    <location>
        <begin position="468"/>
        <end position="478"/>
    </location>
</feature>
<dbReference type="PANTHER" id="PTHR32295">
    <property type="entry name" value="IQ-DOMAIN 5-RELATED"/>
    <property type="match status" value="1"/>
</dbReference>
<dbReference type="EMBL" id="CAXHTB010000013">
    <property type="protein sequence ID" value="CAL0318273.1"/>
    <property type="molecule type" value="Genomic_DNA"/>
</dbReference>
<proteinExistence type="inferred from homology"/>
<feature type="compositionally biased region" description="Basic and acidic residues" evidence="5">
    <location>
        <begin position="599"/>
        <end position="628"/>
    </location>
</feature>
<dbReference type="CDD" id="cd23767">
    <property type="entry name" value="IQCD"/>
    <property type="match status" value="1"/>
</dbReference>
<evidence type="ECO:0000259" key="6">
    <source>
        <dbReference type="Pfam" id="PF13178"/>
    </source>
</evidence>
<feature type="domain" description="DUF4005" evidence="6">
    <location>
        <begin position="757"/>
        <end position="809"/>
    </location>
</feature>
<protein>
    <recommendedName>
        <fullName evidence="6">DUF4005 domain-containing protein</fullName>
    </recommendedName>
</protein>
<dbReference type="PROSITE" id="PS50096">
    <property type="entry name" value="IQ"/>
    <property type="match status" value="2"/>
</dbReference>
<name>A0AAV1X9J9_LUPLU</name>
<evidence type="ECO:0000256" key="5">
    <source>
        <dbReference type="SAM" id="MobiDB-lite"/>
    </source>
</evidence>
<evidence type="ECO:0000313" key="7">
    <source>
        <dbReference type="EMBL" id="CAL0318273.1"/>
    </source>
</evidence>
<comment type="caution">
    <text evidence="7">The sequence shown here is derived from an EMBL/GenBank/DDBJ whole genome shotgun (WGS) entry which is preliminary data.</text>
</comment>
<feature type="region of interest" description="Disordered" evidence="5">
    <location>
        <begin position="597"/>
        <end position="635"/>
    </location>
</feature>
<comment type="function">
    <text evidence="4">May be involved in cooperative interactions with calmodulins or calmodulin-like proteins. Recruits calmodulin proteins to microtubules, thus being a potential scaffold in cellular signaling and trafficking. May associate with nucleic acids and regulate gene expression at the transcriptional or post-transcriptional level.</text>
</comment>
<dbReference type="SMART" id="SM00015">
    <property type="entry name" value="IQ"/>
    <property type="match status" value="3"/>
</dbReference>
<dbReference type="AlphaFoldDB" id="A0AAV1X9J9"/>
<dbReference type="InterPro" id="IPR000048">
    <property type="entry name" value="IQ_motif_EF-hand-BS"/>
</dbReference>
<evidence type="ECO:0000256" key="4">
    <source>
        <dbReference type="ARBA" id="ARBA00045534"/>
    </source>
</evidence>
<dbReference type="Proteomes" id="UP001497480">
    <property type="component" value="Unassembled WGS sequence"/>
</dbReference>
<dbReference type="GO" id="GO:0005516">
    <property type="term" value="F:calmodulin binding"/>
    <property type="evidence" value="ECO:0007669"/>
    <property type="project" value="UniProtKB-KW"/>
</dbReference>
<dbReference type="Gene3D" id="1.20.5.190">
    <property type="match status" value="1"/>
</dbReference>
<gene>
    <name evidence="7" type="ORF">LLUT_LOCUS19333</name>
</gene>
<organism evidence="7 8">
    <name type="scientific">Lupinus luteus</name>
    <name type="common">European yellow lupine</name>
    <dbReference type="NCBI Taxonomy" id="3873"/>
    <lineage>
        <taxon>Eukaryota</taxon>
        <taxon>Viridiplantae</taxon>
        <taxon>Streptophyta</taxon>
        <taxon>Embryophyta</taxon>
        <taxon>Tracheophyta</taxon>
        <taxon>Spermatophyta</taxon>
        <taxon>Magnoliopsida</taxon>
        <taxon>eudicotyledons</taxon>
        <taxon>Gunneridae</taxon>
        <taxon>Pentapetalae</taxon>
        <taxon>rosids</taxon>
        <taxon>fabids</taxon>
        <taxon>Fabales</taxon>
        <taxon>Fabaceae</taxon>
        <taxon>Papilionoideae</taxon>
        <taxon>50 kb inversion clade</taxon>
        <taxon>genistoids sensu lato</taxon>
        <taxon>core genistoids</taxon>
        <taxon>Genisteae</taxon>
        <taxon>Lupinus</taxon>
    </lineage>
</organism>
<feature type="region of interest" description="Disordered" evidence="5">
    <location>
        <begin position="461"/>
        <end position="509"/>
    </location>
</feature>
<accession>A0AAV1X9J9</accession>
<keyword evidence="8" id="KW-1185">Reference proteome</keyword>
<dbReference type="SUPFAM" id="SSF52540">
    <property type="entry name" value="P-loop containing nucleoside triphosphate hydrolases"/>
    <property type="match status" value="1"/>
</dbReference>
<keyword evidence="1" id="KW-0112">Calmodulin-binding</keyword>
<dbReference type="Pfam" id="PF00612">
    <property type="entry name" value="IQ"/>
    <property type="match status" value="3"/>
</dbReference>